<dbReference type="AlphaFoldDB" id="A0A0V0UEH2"/>
<name>A0A0V0UEH2_9BILA</name>
<sequence>MVVKIIYIHFENFNCSVIKEISFFLHEMCCDRFKQDEEVLFCMYMFLSHIEYLLECNTLAVNSAVYLCACKSAIICQAAFSGIKVTEYKKTRIPLTGTKNVATKLALDGPFVYGQHLMILALD</sequence>
<evidence type="ECO:0000313" key="1">
    <source>
        <dbReference type="EMBL" id="KRX49766.1"/>
    </source>
</evidence>
<comment type="caution">
    <text evidence="1">The sequence shown here is derived from an EMBL/GenBank/DDBJ whole genome shotgun (WGS) entry which is preliminary data.</text>
</comment>
<organism evidence="1 2">
    <name type="scientific">Trichinella murrelli</name>
    <dbReference type="NCBI Taxonomy" id="144512"/>
    <lineage>
        <taxon>Eukaryota</taxon>
        <taxon>Metazoa</taxon>
        <taxon>Ecdysozoa</taxon>
        <taxon>Nematoda</taxon>
        <taxon>Enoplea</taxon>
        <taxon>Dorylaimia</taxon>
        <taxon>Trichinellida</taxon>
        <taxon>Trichinellidae</taxon>
        <taxon>Trichinella</taxon>
    </lineage>
</organism>
<dbReference type="Proteomes" id="UP000055048">
    <property type="component" value="Unassembled WGS sequence"/>
</dbReference>
<proteinExistence type="predicted"/>
<protein>
    <submittedName>
        <fullName evidence="1">Uncharacterized protein</fullName>
    </submittedName>
</protein>
<gene>
    <name evidence="1" type="ORF">T05_6425</name>
</gene>
<evidence type="ECO:0000313" key="2">
    <source>
        <dbReference type="Proteomes" id="UP000055048"/>
    </source>
</evidence>
<reference evidence="1 2" key="1">
    <citation type="submission" date="2015-01" db="EMBL/GenBank/DDBJ databases">
        <title>Evolution of Trichinella species and genotypes.</title>
        <authorList>
            <person name="Korhonen P.K."/>
            <person name="Edoardo P."/>
            <person name="Giuseppe L.R."/>
            <person name="Gasser R.B."/>
        </authorList>
    </citation>
    <scope>NUCLEOTIDE SEQUENCE [LARGE SCALE GENOMIC DNA]</scope>
    <source>
        <strain evidence="1">ISS417</strain>
    </source>
</reference>
<dbReference type="EMBL" id="JYDJ01000013">
    <property type="protein sequence ID" value="KRX49766.1"/>
    <property type="molecule type" value="Genomic_DNA"/>
</dbReference>
<keyword evidence="2" id="KW-1185">Reference proteome</keyword>
<accession>A0A0V0UEH2</accession>
<dbReference type="OrthoDB" id="10355418at2759"/>